<gene>
    <name evidence="2" type="ORF">FHS23_001520</name>
</gene>
<sequence>MDIRPATTERVAPITGADSPNRTAQRFAIAATDLGILWDAGGGRVFALFGDTFGDGWGGHGAGPGSADWRSNVLAWSTARDVSGGLSLDGVVARGDGGAAQVIPSGRREVTVVPNGAITVDGMHYAHYMSVREWGEPGHWRTNHAGIAVSRDDGRTWSRPRGARWKNPGGRSRFQVGAFARDGEYVLLFGTTNGRHGLPYLARVRPADLLRVRAYEYWDGSGWRGHEDAAAPVFDGSVGEMSVGYHRGCGRWLMLHLDEPRRGIVLRTAPAPTGPWSAGDVVVSGDEHPAIYGGFLHPWSLDGTLGGTAGSPGDRPDGFDLYYLVSQWGPYNVFLTRTRLEAG</sequence>
<dbReference type="AlphaFoldDB" id="A0A839RZ43"/>
<evidence type="ECO:0000313" key="2">
    <source>
        <dbReference type="EMBL" id="MBB3050525.1"/>
    </source>
</evidence>
<proteinExistence type="predicted"/>
<dbReference type="EMBL" id="JACHWU010000001">
    <property type="protein sequence ID" value="MBB3050525.1"/>
    <property type="molecule type" value="Genomic_DNA"/>
</dbReference>
<dbReference type="Pfam" id="PF13810">
    <property type="entry name" value="DUF4185"/>
    <property type="match status" value="1"/>
</dbReference>
<evidence type="ECO:0000313" key="3">
    <source>
        <dbReference type="Proteomes" id="UP000550714"/>
    </source>
</evidence>
<name>A0A839RZ43_9PSEU</name>
<keyword evidence="3" id="KW-1185">Reference proteome</keyword>
<evidence type="ECO:0000259" key="1">
    <source>
        <dbReference type="Pfam" id="PF13810"/>
    </source>
</evidence>
<feature type="domain" description="DUF4185" evidence="1">
    <location>
        <begin position="19"/>
        <end position="337"/>
    </location>
</feature>
<reference evidence="2 3" key="1">
    <citation type="submission" date="2020-08" db="EMBL/GenBank/DDBJ databases">
        <title>Genomic Encyclopedia of Type Strains, Phase III (KMG-III): the genomes of soil and plant-associated and newly described type strains.</title>
        <authorList>
            <person name="Whitman W."/>
        </authorList>
    </citation>
    <scope>NUCLEOTIDE SEQUENCE [LARGE SCALE GENOMIC DNA]</scope>
    <source>
        <strain evidence="2 3">CECT 8577</strain>
    </source>
</reference>
<organism evidence="2 3">
    <name type="scientific">Prauserella isguenensis</name>
    <dbReference type="NCBI Taxonomy" id="1470180"/>
    <lineage>
        <taxon>Bacteria</taxon>
        <taxon>Bacillati</taxon>
        <taxon>Actinomycetota</taxon>
        <taxon>Actinomycetes</taxon>
        <taxon>Pseudonocardiales</taxon>
        <taxon>Pseudonocardiaceae</taxon>
        <taxon>Prauserella</taxon>
    </lineage>
</organism>
<dbReference type="Proteomes" id="UP000550714">
    <property type="component" value="Unassembled WGS sequence"/>
</dbReference>
<comment type="caution">
    <text evidence="2">The sequence shown here is derived from an EMBL/GenBank/DDBJ whole genome shotgun (WGS) entry which is preliminary data.</text>
</comment>
<dbReference type="InterPro" id="IPR025442">
    <property type="entry name" value="DUF4185"/>
</dbReference>
<protein>
    <recommendedName>
        <fullName evidence="1">DUF4185 domain-containing protein</fullName>
    </recommendedName>
</protein>
<dbReference type="RefSeq" id="WP_183649929.1">
    <property type="nucleotide sequence ID" value="NZ_JACHWU010000001.1"/>
</dbReference>
<accession>A0A839RZ43</accession>